<feature type="repeat" description="PPR" evidence="2">
    <location>
        <begin position="173"/>
        <end position="207"/>
    </location>
</feature>
<dbReference type="PANTHER" id="PTHR47926">
    <property type="entry name" value="PENTATRICOPEPTIDE REPEAT-CONTAINING PROTEIN"/>
    <property type="match status" value="1"/>
</dbReference>
<dbReference type="OrthoDB" id="185373at2759"/>
<sequence>MVVEGDAAVAMDVEMDEVVENLDSLGAHNNLVQLLLLLVNLAIVQIIMFHNIECSNSIEDFYKICSSVTIWDQISWNAVIAGFSNLGKGEEALTCFSKMKQAGINVDFFTFTSILRAMGIISTFKEGKQTHAIIFKTGYASNVYVQNGLISMYARCGKIDDAEKAFSSIDEHDLISWNSLLLGCAHHGYGRAAIEMFELMKTTRVKPDLTTFLAVLSTCSHVGLLEKGLEYFNLMRNDDFLQPPKVEHYACIVDLYGWAGYLHEAETFINNMQIEPGPSVFKALLSACQVHGNMEITGRCMRKLVELCPNDLATYVLLSNLLATGAY</sequence>
<dbReference type="AlphaFoldDB" id="A0A5J5BMA1"/>
<dbReference type="GO" id="GO:0009451">
    <property type="term" value="P:RNA modification"/>
    <property type="evidence" value="ECO:0007669"/>
    <property type="project" value="InterPro"/>
</dbReference>
<dbReference type="GO" id="GO:0003723">
    <property type="term" value="F:RNA binding"/>
    <property type="evidence" value="ECO:0007669"/>
    <property type="project" value="InterPro"/>
</dbReference>
<protein>
    <recommendedName>
        <fullName evidence="5">Pentatricopeptide repeat-containing protein</fullName>
    </recommendedName>
</protein>
<feature type="repeat" description="PPR" evidence="2">
    <location>
        <begin position="72"/>
        <end position="106"/>
    </location>
</feature>
<dbReference type="Proteomes" id="UP000325577">
    <property type="component" value="Linkage Group LG11"/>
</dbReference>
<dbReference type="NCBIfam" id="TIGR00756">
    <property type="entry name" value="PPR"/>
    <property type="match status" value="2"/>
</dbReference>
<dbReference type="Pfam" id="PF01535">
    <property type="entry name" value="PPR"/>
    <property type="match status" value="1"/>
</dbReference>
<dbReference type="EMBL" id="CM018034">
    <property type="protein sequence ID" value="KAA8543838.1"/>
    <property type="molecule type" value="Genomic_DNA"/>
</dbReference>
<evidence type="ECO:0000313" key="3">
    <source>
        <dbReference type="EMBL" id="KAA8543838.1"/>
    </source>
</evidence>
<dbReference type="FunFam" id="1.25.40.10:FF:000090">
    <property type="entry name" value="Pentatricopeptide repeat-containing protein, chloroplastic"/>
    <property type="match status" value="1"/>
</dbReference>
<evidence type="ECO:0000256" key="1">
    <source>
        <dbReference type="ARBA" id="ARBA00022737"/>
    </source>
</evidence>
<keyword evidence="1" id="KW-0677">Repeat</keyword>
<evidence type="ECO:0000313" key="4">
    <source>
        <dbReference type="Proteomes" id="UP000325577"/>
    </source>
</evidence>
<name>A0A5J5BMA1_9ASTE</name>
<evidence type="ECO:0000256" key="2">
    <source>
        <dbReference type="PROSITE-ProRule" id="PRU00708"/>
    </source>
</evidence>
<gene>
    <name evidence="3" type="ORF">F0562_021985</name>
</gene>
<dbReference type="PROSITE" id="PS51375">
    <property type="entry name" value="PPR"/>
    <property type="match status" value="2"/>
</dbReference>
<dbReference type="InterPro" id="IPR011990">
    <property type="entry name" value="TPR-like_helical_dom_sf"/>
</dbReference>
<keyword evidence="4" id="KW-1185">Reference proteome</keyword>
<dbReference type="PANTHER" id="PTHR47926:SF342">
    <property type="entry name" value="TETRATRICOPEPTIDE-LIKE HELICAL DOMAIN-CONTAINING PROTEIN-RELATED"/>
    <property type="match status" value="1"/>
</dbReference>
<dbReference type="InterPro" id="IPR002885">
    <property type="entry name" value="PPR_rpt"/>
</dbReference>
<evidence type="ECO:0008006" key="5">
    <source>
        <dbReference type="Google" id="ProtNLM"/>
    </source>
</evidence>
<dbReference type="InterPro" id="IPR046960">
    <property type="entry name" value="PPR_At4g14850-like_plant"/>
</dbReference>
<organism evidence="3 4">
    <name type="scientific">Nyssa sinensis</name>
    <dbReference type="NCBI Taxonomy" id="561372"/>
    <lineage>
        <taxon>Eukaryota</taxon>
        <taxon>Viridiplantae</taxon>
        <taxon>Streptophyta</taxon>
        <taxon>Embryophyta</taxon>
        <taxon>Tracheophyta</taxon>
        <taxon>Spermatophyta</taxon>
        <taxon>Magnoliopsida</taxon>
        <taxon>eudicotyledons</taxon>
        <taxon>Gunneridae</taxon>
        <taxon>Pentapetalae</taxon>
        <taxon>asterids</taxon>
        <taxon>Cornales</taxon>
        <taxon>Nyssaceae</taxon>
        <taxon>Nyssa</taxon>
    </lineage>
</organism>
<dbReference type="Gene3D" id="1.25.40.10">
    <property type="entry name" value="Tetratricopeptide repeat domain"/>
    <property type="match status" value="2"/>
</dbReference>
<accession>A0A5J5BMA1</accession>
<reference evidence="3 4" key="1">
    <citation type="submission" date="2019-09" db="EMBL/GenBank/DDBJ databases">
        <title>A chromosome-level genome assembly of the Chinese tupelo Nyssa sinensis.</title>
        <authorList>
            <person name="Yang X."/>
            <person name="Kang M."/>
            <person name="Yang Y."/>
            <person name="Xiong H."/>
            <person name="Wang M."/>
            <person name="Zhang Z."/>
            <person name="Wang Z."/>
            <person name="Wu H."/>
            <person name="Ma T."/>
            <person name="Liu J."/>
            <person name="Xi Z."/>
        </authorList>
    </citation>
    <scope>NUCLEOTIDE SEQUENCE [LARGE SCALE GENOMIC DNA]</scope>
    <source>
        <strain evidence="3">J267</strain>
        <tissue evidence="3">Leaf</tissue>
    </source>
</reference>
<dbReference type="Pfam" id="PF13041">
    <property type="entry name" value="PPR_2"/>
    <property type="match status" value="2"/>
</dbReference>
<proteinExistence type="predicted"/>